<dbReference type="InParanoid" id="G0R2L6"/>
<evidence type="ECO:0000313" key="3">
    <source>
        <dbReference type="Proteomes" id="UP000008983"/>
    </source>
</evidence>
<sequence>MIIVYIYSISAYFSNDLKNSFQFNGNNNNLQVCGNKLDCFLLFLNLGLRNGGGIGESFDQVYPGQNQYYGRFIFELSFFLVIIVIWLNIIFGIIIDTFAELRDIKYFKDNDSKNKCFICNQDRADFYNLGINFQKHIEKEHHLWNYLAFIIMIKQKEINDLDGTEYFIRNNLDTQNISWFPIGKSISIQNMMQKEDQIKKIK</sequence>
<keyword evidence="1" id="KW-1133">Transmembrane helix</keyword>
<keyword evidence="2" id="KW-0675">Receptor</keyword>
<reference evidence="2 3" key="1">
    <citation type="submission" date="2011-07" db="EMBL/GenBank/DDBJ databases">
        <authorList>
            <person name="Coyne R."/>
            <person name="Brami D."/>
            <person name="Johnson J."/>
            <person name="Hostetler J."/>
            <person name="Hannick L."/>
            <person name="Clark T."/>
            <person name="Cassidy-Hanley D."/>
            <person name="Inman J."/>
        </authorList>
    </citation>
    <scope>NUCLEOTIDE SEQUENCE [LARGE SCALE GENOMIC DNA]</scope>
    <source>
        <strain evidence="2 3">G5</strain>
    </source>
</reference>
<organism evidence="2 3">
    <name type="scientific">Ichthyophthirius multifiliis</name>
    <name type="common">White spot disease agent</name>
    <name type="synonym">Ich</name>
    <dbReference type="NCBI Taxonomy" id="5932"/>
    <lineage>
        <taxon>Eukaryota</taxon>
        <taxon>Sar</taxon>
        <taxon>Alveolata</taxon>
        <taxon>Ciliophora</taxon>
        <taxon>Intramacronucleata</taxon>
        <taxon>Oligohymenophorea</taxon>
        <taxon>Hymenostomatida</taxon>
        <taxon>Ophryoglenina</taxon>
        <taxon>Ichthyophthirius</taxon>
    </lineage>
</organism>
<name>G0R2L6_ICHMU</name>
<dbReference type="OrthoDB" id="300855at2759"/>
<feature type="transmembrane region" description="Helical" evidence="1">
    <location>
        <begin position="72"/>
        <end position="95"/>
    </location>
</feature>
<dbReference type="RefSeq" id="XP_004027625.1">
    <property type="nucleotide sequence ID" value="XM_004027576.1"/>
</dbReference>
<dbReference type="STRING" id="857967.G0R2L6"/>
<gene>
    <name evidence="2" type="ORF">IMG5_179370</name>
</gene>
<dbReference type="GeneID" id="14904372"/>
<dbReference type="AlphaFoldDB" id="G0R2L6"/>
<evidence type="ECO:0000313" key="2">
    <source>
        <dbReference type="EMBL" id="EGR28280.1"/>
    </source>
</evidence>
<dbReference type="InterPro" id="IPR015925">
    <property type="entry name" value="Ryanodine_IP3_receptor"/>
</dbReference>
<keyword evidence="3" id="KW-1185">Reference proteome</keyword>
<dbReference type="OMA" id="CFICEIG"/>
<dbReference type="Proteomes" id="UP000008983">
    <property type="component" value="Unassembled WGS sequence"/>
</dbReference>
<proteinExistence type="predicted"/>
<protein>
    <submittedName>
        <fullName evidence="2">Inositol-trisphosphate receptor, putative</fullName>
    </submittedName>
</protein>
<keyword evidence="1" id="KW-0472">Membrane</keyword>
<accession>G0R2L6</accession>
<evidence type="ECO:0000256" key="1">
    <source>
        <dbReference type="SAM" id="Phobius"/>
    </source>
</evidence>
<keyword evidence="1" id="KW-0812">Transmembrane</keyword>
<dbReference type="PANTHER" id="PTHR13715:SF99">
    <property type="entry name" value="INOSITOL 1,4,5-TRISPHOSPHATE RECEPTOR-LIKE PROTEIN A"/>
    <property type="match status" value="1"/>
</dbReference>
<dbReference type="PANTHER" id="PTHR13715">
    <property type="entry name" value="RYANODINE RECEPTOR AND IP3 RECEPTOR"/>
    <property type="match status" value="1"/>
</dbReference>
<dbReference type="GO" id="GO:0006816">
    <property type="term" value="P:calcium ion transport"/>
    <property type="evidence" value="ECO:0007669"/>
    <property type="project" value="InterPro"/>
</dbReference>
<dbReference type="EMBL" id="GL984270">
    <property type="protein sequence ID" value="EGR28280.1"/>
    <property type="molecule type" value="Genomic_DNA"/>
</dbReference>
<dbReference type="eggNOG" id="KOG3533">
    <property type="taxonomic scope" value="Eukaryota"/>
</dbReference>